<dbReference type="RefSeq" id="WP_162316074.1">
    <property type="nucleotide sequence ID" value="NZ_JAHQXF010000001.1"/>
</dbReference>
<dbReference type="EMBL" id="JAHQXF010000001">
    <property type="protein sequence ID" value="MBV0922905.1"/>
    <property type="molecule type" value="Genomic_DNA"/>
</dbReference>
<proteinExistence type="predicted"/>
<reference evidence="3 4" key="1">
    <citation type="submission" date="2021-06" db="EMBL/GenBank/DDBJ databases">
        <title>New haloarchaea isolates fom saline soil.</title>
        <authorList>
            <person name="Duran-Viseras A."/>
            <person name="Sanchez-Porro C.S."/>
            <person name="Ventosa A."/>
        </authorList>
    </citation>
    <scope>NUCLEOTIDE SEQUENCE [LARGE SCALE GENOMIC DNA]</scope>
    <source>
        <strain evidence="3 4">JCM 183640</strain>
    </source>
</reference>
<comment type="caution">
    <text evidence="3">The sequence shown here is derived from an EMBL/GenBank/DDBJ whole genome shotgun (WGS) entry which is preliminary data.</text>
</comment>
<gene>
    <name evidence="3" type="ORF">KTS45_01705</name>
</gene>
<evidence type="ECO:0000313" key="3">
    <source>
        <dbReference type="EMBL" id="MBV0922905.1"/>
    </source>
</evidence>
<feature type="compositionally biased region" description="Low complexity" evidence="1">
    <location>
        <begin position="75"/>
        <end position="94"/>
    </location>
</feature>
<organism evidence="3 4">
    <name type="scientific">Haloarcula limicola</name>
    <dbReference type="NCBI Taxonomy" id="1429915"/>
    <lineage>
        <taxon>Archaea</taxon>
        <taxon>Methanobacteriati</taxon>
        <taxon>Methanobacteriota</taxon>
        <taxon>Stenosarchaea group</taxon>
        <taxon>Halobacteria</taxon>
        <taxon>Halobacteriales</taxon>
        <taxon>Haloarculaceae</taxon>
        <taxon>Haloarcula</taxon>
    </lineage>
</organism>
<dbReference type="Pfam" id="PF26262">
    <property type="entry name" value="DUF8066"/>
    <property type="match status" value="1"/>
</dbReference>
<evidence type="ECO:0000313" key="4">
    <source>
        <dbReference type="Proteomes" id="UP000766550"/>
    </source>
</evidence>
<dbReference type="AlphaFoldDB" id="A0A8J7Y1B8"/>
<sequence length="106" mass="11715">MPSETNDRTLKIGLAALSVLVLAYSLVIQAEILFGLLLVFAIWSVYLFYRLVLVLARIASALEQLARQRVEDPATTRTTGTTEAEATEATATGRSTDARREPDREF</sequence>
<keyword evidence="4" id="KW-1185">Reference proteome</keyword>
<evidence type="ECO:0000256" key="1">
    <source>
        <dbReference type="SAM" id="MobiDB-lite"/>
    </source>
</evidence>
<keyword evidence="2" id="KW-0472">Membrane</keyword>
<feature type="region of interest" description="Disordered" evidence="1">
    <location>
        <begin position="68"/>
        <end position="106"/>
    </location>
</feature>
<evidence type="ECO:0000256" key="2">
    <source>
        <dbReference type="SAM" id="Phobius"/>
    </source>
</evidence>
<feature type="transmembrane region" description="Helical" evidence="2">
    <location>
        <begin position="12"/>
        <end position="30"/>
    </location>
</feature>
<keyword evidence="2" id="KW-0812">Transmembrane</keyword>
<dbReference type="OrthoDB" id="381805at2157"/>
<name>A0A8J7Y1B8_9EURY</name>
<feature type="compositionally biased region" description="Basic and acidic residues" evidence="1">
    <location>
        <begin position="96"/>
        <end position="106"/>
    </location>
</feature>
<dbReference type="Proteomes" id="UP000766550">
    <property type="component" value="Unassembled WGS sequence"/>
</dbReference>
<protein>
    <submittedName>
        <fullName evidence="3">Uncharacterized protein</fullName>
    </submittedName>
</protein>
<dbReference type="InterPro" id="IPR058379">
    <property type="entry name" value="DUF8066"/>
</dbReference>
<keyword evidence="2" id="KW-1133">Transmembrane helix</keyword>
<feature type="transmembrane region" description="Helical" evidence="2">
    <location>
        <begin position="36"/>
        <end position="59"/>
    </location>
</feature>
<accession>A0A8J7Y1B8</accession>